<evidence type="ECO:0000256" key="1">
    <source>
        <dbReference type="ARBA" id="ARBA00004514"/>
    </source>
</evidence>
<dbReference type="GO" id="GO:0071818">
    <property type="term" value="C:BAT3 complex"/>
    <property type="evidence" value="ECO:0007669"/>
    <property type="project" value="TreeGrafter"/>
</dbReference>
<dbReference type="InterPro" id="IPR007317">
    <property type="entry name" value="GET4"/>
</dbReference>
<keyword evidence="3" id="KW-0813">Transport</keyword>
<comment type="subcellular location">
    <subcellularLocation>
        <location evidence="1">Cytoplasm</location>
        <location evidence="1">Cytosol</location>
    </subcellularLocation>
</comment>
<reference evidence="6" key="1">
    <citation type="submission" date="2016-01" db="EMBL/GenBank/DDBJ databases">
        <title>Reference transcriptome for the parasite Schistocephalus solidus: insights into the molecular evolution of parasitism.</title>
        <authorList>
            <person name="Hebert F.O."/>
            <person name="Grambauer S."/>
            <person name="Barber I."/>
            <person name="Landry C.R."/>
            <person name="Aubin-Horth N."/>
        </authorList>
    </citation>
    <scope>NUCLEOTIDE SEQUENCE</scope>
</reference>
<dbReference type="Gene3D" id="1.25.40.10">
    <property type="entry name" value="Tetratricopeptide repeat domain"/>
    <property type="match status" value="1"/>
</dbReference>
<dbReference type="Pfam" id="PF04190">
    <property type="entry name" value="GET4"/>
    <property type="match status" value="1"/>
</dbReference>
<keyword evidence="4" id="KW-0963">Cytoplasm</keyword>
<proteinExistence type="inferred from homology"/>
<accession>A0A0X3PHA3</accession>
<dbReference type="InterPro" id="IPR011990">
    <property type="entry name" value="TPR-like_helical_dom_sf"/>
</dbReference>
<evidence type="ECO:0000256" key="4">
    <source>
        <dbReference type="ARBA" id="ARBA00022490"/>
    </source>
</evidence>
<gene>
    <name evidence="6" type="primary">GET4B</name>
    <name evidence="6" type="ORF">TR101219</name>
</gene>
<feature type="region of interest" description="Disordered" evidence="5">
    <location>
        <begin position="293"/>
        <end position="318"/>
    </location>
</feature>
<evidence type="ECO:0000256" key="3">
    <source>
        <dbReference type="ARBA" id="ARBA00022448"/>
    </source>
</evidence>
<dbReference type="PANTHER" id="PTHR12875:SF0">
    <property type="entry name" value="GOLGI TO ER TRAFFIC PROTEIN 4 HOMOLOG"/>
    <property type="match status" value="1"/>
</dbReference>
<comment type="similarity">
    <text evidence="2">Belongs to the GET4 family.</text>
</comment>
<dbReference type="FunFam" id="1.25.40.10:FF:000060">
    <property type="entry name" value="Golgi to ER traffic protein 4 homolog"/>
    <property type="match status" value="1"/>
</dbReference>
<dbReference type="EMBL" id="GEEE01015683">
    <property type="protein sequence ID" value="JAP47542.1"/>
    <property type="molecule type" value="Transcribed_RNA"/>
</dbReference>
<name>A0A0X3PHA3_SCHSO</name>
<sequence length="318" mass="36494">MTEDPAKTNKLEQRLHLAQSEKRFYEAHQIYKTIYFRCTGRRKYAEALEHLIPGSKFLLANQQWESGVDLACLVVDTISKSSLKMTEKNLADFCELVSLMPPTCGDREKYISKVLKLLSGSKLLLNDFNEFLGRQFWQEGALIQTRNRMIRTDNGFVVGCFLIELQQRYGLTSEIDLFITQTVLQFLCMKKICVAAATFYTYTRRHPKLEPGPPFTHFPLLNFVWLLMLAIEQKLGSSVLSCLCNKYSPQISRDPSYFMYLQKIGQVYFDVQPQQNPLTSILSNLTKMLGDTFDDDANNDRTDGPPSTSCSMHVDEID</sequence>
<dbReference type="GO" id="GO:0045048">
    <property type="term" value="P:protein insertion into ER membrane"/>
    <property type="evidence" value="ECO:0007669"/>
    <property type="project" value="InterPro"/>
</dbReference>
<evidence type="ECO:0000313" key="6">
    <source>
        <dbReference type="EMBL" id="JAP47542.1"/>
    </source>
</evidence>
<protein>
    <submittedName>
        <fullName evidence="6">Golgi to ER traffic protein 4 homolog B</fullName>
    </submittedName>
</protein>
<evidence type="ECO:0000256" key="5">
    <source>
        <dbReference type="SAM" id="MobiDB-lite"/>
    </source>
</evidence>
<dbReference type="AlphaFoldDB" id="A0A0X3PHA3"/>
<evidence type="ECO:0000256" key="2">
    <source>
        <dbReference type="ARBA" id="ARBA00005351"/>
    </source>
</evidence>
<dbReference type="PANTHER" id="PTHR12875">
    <property type="entry name" value="GOLGI TO ER TRAFFIC PROTEIN 4 HOMOLOG"/>
    <property type="match status" value="1"/>
</dbReference>
<organism evidence="6">
    <name type="scientific">Schistocephalus solidus</name>
    <name type="common">Tapeworm</name>
    <dbReference type="NCBI Taxonomy" id="70667"/>
    <lineage>
        <taxon>Eukaryota</taxon>
        <taxon>Metazoa</taxon>
        <taxon>Spiralia</taxon>
        <taxon>Lophotrochozoa</taxon>
        <taxon>Platyhelminthes</taxon>
        <taxon>Cestoda</taxon>
        <taxon>Eucestoda</taxon>
        <taxon>Diphyllobothriidea</taxon>
        <taxon>Diphyllobothriidae</taxon>
        <taxon>Schistocephalus</taxon>
    </lineage>
</organism>